<sequence>MFKPTRIPDDSLTRVTVIGAGNVGGTLAQRLAEKNLADVVLLDVVQGKSQGMALDLTQARAIEQHDRSIIGTDKYEDTANSDVVVITAGVPRKPGMTREDLLRINASIVADVVPKAIAHSPNAVLIVVSNPLDVMTYLAWQVSGLPSHRVVGMAGVLDASRFQAFIALELGISIADITAMVMGGHGDLMVPLPRYSTVSGVPITELMDTEAIARLVERTRNGGAEIVKLMQTGSAYFAPASAAYVMVESILLNRRRIIPVAAYLQGEYGLRDLFMGVPVQLGHQGVDAVVELNLAADELAALHNSAKSVQENIDQLRPMGFLK</sequence>
<gene>
    <name evidence="6 12" type="primary">mdh</name>
    <name evidence="12" type="ORF">V2H45_14360</name>
</gene>
<dbReference type="HAMAP" id="MF_00487">
    <property type="entry name" value="Malate_dehydrog_3"/>
    <property type="match status" value="1"/>
</dbReference>
<dbReference type="Gene3D" id="3.40.50.720">
    <property type="entry name" value="NAD(P)-binding Rossmann-like Domain"/>
    <property type="match status" value="1"/>
</dbReference>
<evidence type="ECO:0000256" key="5">
    <source>
        <dbReference type="ARBA" id="ARBA00049258"/>
    </source>
</evidence>
<dbReference type="InterPro" id="IPR036291">
    <property type="entry name" value="NAD(P)-bd_dom_sf"/>
</dbReference>
<dbReference type="InterPro" id="IPR022383">
    <property type="entry name" value="Lactate/malate_DH_C"/>
</dbReference>
<dbReference type="PRINTS" id="PR00086">
    <property type="entry name" value="LLDHDRGNASE"/>
</dbReference>
<reference evidence="12" key="1">
    <citation type="submission" date="2024-01" db="EMBL/GenBank/DDBJ databases">
        <title>Bank of Algae and Cyanobacteria of the Azores (BACA) strain genomes.</title>
        <authorList>
            <person name="Luz R."/>
            <person name="Cordeiro R."/>
            <person name="Fonseca A."/>
            <person name="Goncalves V."/>
        </authorList>
    </citation>
    <scope>NUCLEOTIDE SEQUENCE</scope>
    <source>
        <strain evidence="12">BACA0141</strain>
    </source>
</reference>
<keyword evidence="3 6" id="KW-0560">Oxidoreductase</keyword>
<evidence type="ECO:0000256" key="6">
    <source>
        <dbReference type="HAMAP-Rule" id="MF_00487"/>
    </source>
</evidence>
<feature type="active site" description="Proton acceptor" evidence="6 7">
    <location>
        <position position="185"/>
    </location>
</feature>
<feature type="binding site" evidence="6 9">
    <location>
        <begin position="19"/>
        <end position="24"/>
    </location>
    <ligand>
        <name>NAD(+)</name>
        <dbReference type="ChEBI" id="CHEBI:57540"/>
    </ligand>
</feature>
<dbReference type="SUPFAM" id="SSF51735">
    <property type="entry name" value="NAD(P)-binding Rossmann-fold domains"/>
    <property type="match status" value="1"/>
</dbReference>
<evidence type="ECO:0000256" key="9">
    <source>
        <dbReference type="PIRSR" id="PIRSR000102-3"/>
    </source>
</evidence>
<evidence type="ECO:0000313" key="12">
    <source>
        <dbReference type="EMBL" id="MEE3717920.1"/>
    </source>
</evidence>
<proteinExistence type="inferred from homology"/>
<evidence type="ECO:0000256" key="2">
    <source>
        <dbReference type="ARBA" id="ARBA00022532"/>
    </source>
</evidence>
<dbReference type="FunFam" id="3.90.110.10:FF:000004">
    <property type="entry name" value="Malate dehydrogenase"/>
    <property type="match status" value="1"/>
</dbReference>
<dbReference type="PANTHER" id="PTHR43128:SF16">
    <property type="entry name" value="L-LACTATE DEHYDROGENASE"/>
    <property type="match status" value="1"/>
</dbReference>
<protein>
    <recommendedName>
        <fullName evidence="6">Malate dehydrogenase</fullName>
        <ecNumber evidence="6">1.1.1.37</ecNumber>
    </recommendedName>
</protein>
<dbReference type="PIRSF" id="PIRSF000102">
    <property type="entry name" value="Lac_mal_DH"/>
    <property type="match status" value="1"/>
</dbReference>
<dbReference type="CDD" id="cd01339">
    <property type="entry name" value="LDH-like_MDH"/>
    <property type="match status" value="1"/>
</dbReference>
<dbReference type="NCBIfam" id="TIGR01763">
    <property type="entry name" value="MalateDH_bact"/>
    <property type="match status" value="1"/>
</dbReference>
<dbReference type="Pfam" id="PF02866">
    <property type="entry name" value="Ldh_1_C"/>
    <property type="match status" value="1"/>
</dbReference>
<dbReference type="FunFam" id="3.40.50.720:FF:000018">
    <property type="entry name" value="Malate dehydrogenase"/>
    <property type="match status" value="1"/>
</dbReference>
<feature type="domain" description="Lactate/malate dehydrogenase N-terminal" evidence="10">
    <location>
        <begin position="14"/>
        <end position="152"/>
    </location>
</feature>
<feature type="binding site" evidence="6 8">
    <location>
        <position position="98"/>
    </location>
    <ligand>
        <name>substrate</name>
    </ligand>
</feature>
<feature type="binding site" evidence="6 8">
    <location>
        <position position="161"/>
    </location>
    <ligand>
        <name>substrate</name>
    </ligand>
</feature>
<dbReference type="GO" id="GO:0006099">
    <property type="term" value="P:tricarboxylic acid cycle"/>
    <property type="evidence" value="ECO:0007669"/>
    <property type="project" value="UniProtKB-UniRule"/>
</dbReference>
<feature type="binding site" evidence="6 8">
    <location>
        <position position="92"/>
    </location>
    <ligand>
        <name>substrate</name>
    </ligand>
</feature>
<evidence type="ECO:0000256" key="3">
    <source>
        <dbReference type="ARBA" id="ARBA00023002"/>
    </source>
</evidence>
<keyword evidence="4 6" id="KW-0520">NAD</keyword>
<dbReference type="SUPFAM" id="SSF56327">
    <property type="entry name" value="LDH C-terminal domain-like"/>
    <property type="match status" value="1"/>
</dbReference>
<comment type="similarity">
    <text evidence="1">Belongs to the LDH/MDH superfamily. LDH family.</text>
</comment>
<name>A0AAW9PTI2_9CYAN</name>
<evidence type="ECO:0000256" key="1">
    <source>
        <dbReference type="ARBA" id="ARBA00006054"/>
    </source>
</evidence>
<comment type="caution">
    <text evidence="12">The sequence shown here is derived from an EMBL/GenBank/DDBJ whole genome shotgun (WGS) entry which is preliminary data.</text>
</comment>
<dbReference type="GO" id="GO:0004459">
    <property type="term" value="F:L-lactate dehydrogenase (NAD+) activity"/>
    <property type="evidence" value="ECO:0007669"/>
    <property type="project" value="UniProtKB-EC"/>
</dbReference>
<feature type="binding site" evidence="6 9">
    <location>
        <position position="43"/>
    </location>
    <ligand>
        <name>NAD(+)</name>
        <dbReference type="ChEBI" id="CHEBI:57540"/>
    </ligand>
</feature>
<comment type="catalytic activity">
    <reaction evidence="5">
        <text>(S)-lactate + NAD(+) = pyruvate + NADH + H(+)</text>
        <dbReference type="Rhea" id="RHEA:23444"/>
        <dbReference type="ChEBI" id="CHEBI:15361"/>
        <dbReference type="ChEBI" id="CHEBI:15378"/>
        <dbReference type="ChEBI" id="CHEBI:16651"/>
        <dbReference type="ChEBI" id="CHEBI:57540"/>
        <dbReference type="ChEBI" id="CHEBI:57945"/>
        <dbReference type="EC" id="1.1.1.27"/>
    </reaction>
</comment>
<dbReference type="EMBL" id="JAZBJZ010000057">
    <property type="protein sequence ID" value="MEE3717920.1"/>
    <property type="molecule type" value="Genomic_DNA"/>
</dbReference>
<organism evidence="12 13">
    <name type="scientific">Tumidithrix elongata BACA0141</name>
    <dbReference type="NCBI Taxonomy" id="2716417"/>
    <lineage>
        <taxon>Bacteria</taxon>
        <taxon>Bacillati</taxon>
        <taxon>Cyanobacteriota</taxon>
        <taxon>Cyanophyceae</taxon>
        <taxon>Pseudanabaenales</taxon>
        <taxon>Pseudanabaenaceae</taxon>
        <taxon>Tumidithrix</taxon>
        <taxon>Tumidithrix elongata</taxon>
    </lineage>
</organism>
<dbReference type="NCBIfam" id="NF004863">
    <property type="entry name" value="PRK06223.1"/>
    <property type="match status" value="1"/>
</dbReference>
<feature type="binding site" evidence="6 9">
    <location>
        <begin position="128"/>
        <end position="130"/>
    </location>
    <ligand>
        <name>NAD(+)</name>
        <dbReference type="ChEBI" id="CHEBI:57540"/>
    </ligand>
</feature>
<evidence type="ECO:0000259" key="11">
    <source>
        <dbReference type="Pfam" id="PF02866"/>
    </source>
</evidence>
<dbReference type="InterPro" id="IPR001557">
    <property type="entry name" value="L-lactate/malate_DH"/>
</dbReference>
<evidence type="ECO:0000313" key="13">
    <source>
        <dbReference type="Proteomes" id="UP001333818"/>
    </source>
</evidence>
<dbReference type="InterPro" id="IPR011275">
    <property type="entry name" value="Malate_DH_type3"/>
</dbReference>
<dbReference type="Proteomes" id="UP001333818">
    <property type="component" value="Unassembled WGS sequence"/>
</dbReference>
<dbReference type="AlphaFoldDB" id="A0AAW9PTI2"/>
<evidence type="ECO:0000256" key="4">
    <source>
        <dbReference type="ARBA" id="ARBA00023027"/>
    </source>
</evidence>
<dbReference type="GO" id="GO:0030060">
    <property type="term" value="F:L-malate dehydrogenase (NAD+) activity"/>
    <property type="evidence" value="ECO:0007669"/>
    <property type="project" value="UniProtKB-UniRule"/>
</dbReference>
<comment type="function">
    <text evidence="6">Catalyzes the reversible oxidation of malate to oxaloacetate.</text>
</comment>
<evidence type="ECO:0000256" key="7">
    <source>
        <dbReference type="PIRSR" id="PIRSR000102-1"/>
    </source>
</evidence>
<accession>A0AAW9PTI2</accession>
<dbReference type="InterPro" id="IPR015955">
    <property type="entry name" value="Lactate_DH/Glyco_Ohase_4_C"/>
</dbReference>
<dbReference type="Pfam" id="PF00056">
    <property type="entry name" value="Ldh_1_N"/>
    <property type="match status" value="1"/>
</dbReference>
<evidence type="ECO:0000259" key="10">
    <source>
        <dbReference type="Pfam" id="PF00056"/>
    </source>
</evidence>
<dbReference type="RefSeq" id="WP_330484350.1">
    <property type="nucleotide sequence ID" value="NZ_JAZBJZ010000057.1"/>
</dbReference>
<keyword evidence="13" id="KW-1185">Reference proteome</keyword>
<feature type="binding site" evidence="6 8">
    <location>
        <position position="130"/>
    </location>
    <ligand>
        <name>substrate</name>
    </ligand>
</feature>
<dbReference type="EC" id="1.1.1.37" evidence="6"/>
<dbReference type="GO" id="GO:0006089">
    <property type="term" value="P:lactate metabolic process"/>
    <property type="evidence" value="ECO:0007669"/>
    <property type="project" value="TreeGrafter"/>
</dbReference>
<comment type="catalytic activity">
    <reaction evidence="6">
        <text>(S)-malate + NAD(+) = oxaloacetate + NADH + H(+)</text>
        <dbReference type="Rhea" id="RHEA:21432"/>
        <dbReference type="ChEBI" id="CHEBI:15378"/>
        <dbReference type="ChEBI" id="CHEBI:15589"/>
        <dbReference type="ChEBI" id="CHEBI:16452"/>
        <dbReference type="ChEBI" id="CHEBI:57540"/>
        <dbReference type="ChEBI" id="CHEBI:57945"/>
        <dbReference type="EC" id="1.1.1.37"/>
    </reaction>
</comment>
<dbReference type="Gene3D" id="3.90.110.10">
    <property type="entry name" value="Lactate dehydrogenase/glycoside hydrolase, family 4, C-terminal"/>
    <property type="match status" value="1"/>
</dbReference>
<dbReference type="InterPro" id="IPR001236">
    <property type="entry name" value="Lactate/malate_DH_N"/>
</dbReference>
<comment type="similarity">
    <text evidence="6">Belongs to the LDH/MDH superfamily. MDH type 3 family.</text>
</comment>
<feature type="binding site" evidence="6 9">
    <location>
        <position position="105"/>
    </location>
    <ligand>
        <name>NAD(+)</name>
        <dbReference type="ChEBI" id="CHEBI:57540"/>
    </ligand>
</feature>
<keyword evidence="2 6" id="KW-0816">Tricarboxylic acid cycle</keyword>
<feature type="domain" description="Lactate/malate dehydrogenase C-terminal" evidence="11">
    <location>
        <begin position="157"/>
        <end position="315"/>
    </location>
</feature>
<evidence type="ECO:0000256" key="8">
    <source>
        <dbReference type="PIRSR" id="PIRSR000102-2"/>
    </source>
</evidence>
<dbReference type="PANTHER" id="PTHR43128">
    <property type="entry name" value="L-2-HYDROXYCARBOXYLATE DEHYDROGENASE (NAD(P)(+))"/>
    <property type="match status" value="1"/>
</dbReference>